<keyword evidence="1" id="KW-0472">Membrane</keyword>
<gene>
    <name evidence="2" type="ORF">A2430_02060</name>
</gene>
<reference evidence="2 3" key="1">
    <citation type="journal article" date="2016" name="Nat. Commun.">
        <title>Thousands of microbial genomes shed light on interconnected biogeochemical processes in an aquifer system.</title>
        <authorList>
            <person name="Anantharaman K."/>
            <person name="Brown C.T."/>
            <person name="Hug L.A."/>
            <person name="Sharon I."/>
            <person name="Castelle C.J."/>
            <person name="Probst A.J."/>
            <person name="Thomas B.C."/>
            <person name="Singh A."/>
            <person name="Wilkins M.J."/>
            <person name="Karaoz U."/>
            <person name="Brodie E.L."/>
            <person name="Williams K.H."/>
            <person name="Hubbard S.S."/>
            <person name="Banfield J.F."/>
        </authorList>
    </citation>
    <scope>NUCLEOTIDE SEQUENCE [LARGE SCALE GENOMIC DNA]</scope>
</reference>
<evidence type="ECO:0000256" key="1">
    <source>
        <dbReference type="SAM" id="Phobius"/>
    </source>
</evidence>
<protein>
    <recommendedName>
        <fullName evidence="4">Glycosyltransferase RgtA/B/C/D-like domain-containing protein</fullName>
    </recommendedName>
</protein>
<dbReference type="AlphaFoldDB" id="A0A1G2CQ30"/>
<name>A0A1G2CQ30_9BACT</name>
<feature type="transmembrane region" description="Helical" evidence="1">
    <location>
        <begin position="388"/>
        <end position="410"/>
    </location>
</feature>
<sequence length="596" mass="70259">MIHFLNLFFQGFFYIFLTSFLPGMVLFILIFRKGRIFWPAVFGLGILYTFLKVYMLAILGIYSGGAVWVLSLLELSLAVWLILKKGKFFSFKLEKGEIWLAAIFFVLGVKRVALALFYPFFVGDVWASWNRWAVVWFRLKKFSFINDFTYPQLLPANWSHIYKLAGGVFTPEYYAHAFTLFFYLFILWILFQLKGVLSKATIFVFSAYFLFNQSSFFSVDIGSGLADMPAAFFVILSVFYLKEYLSIEERKYIYMSFLMAAGAALTKQAGVFFWLILPILFIVFRKEKRIGERFREIKKPFLWSLIPIVSWYGVARLSQATTWPQIQDALRSFSLFERLQVGAYIIVQNFGIYLNIHSQSKWLVFLIMAVFWMVASLGIWVSFKKSNFYRWLLLIFIIPYLIVWTFVYSYDIRNSLIAFILFLFIVFDGLVFTAEKFFEKWKQAYFFRDNKNILFIFLAVVLTIGVFFQKPVYAHLANPLNFNDLGKDIVLKKGKVFLNEKLVKEYFKERERGKEKIITNFSDFTTKLHLEDVALMVNFKDKERKDWENFNLVIFKGRKEEYVGLKTFLQKNSGIKEVVELYKNEGSGEYLLELKK</sequence>
<dbReference type="Proteomes" id="UP000177246">
    <property type="component" value="Unassembled WGS sequence"/>
</dbReference>
<evidence type="ECO:0008006" key="4">
    <source>
        <dbReference type="Google" id="ProtNLM"/>
    </source>
</evidence>
<evidence type="ECO:0000313" key="2">
    <source>
        <dbReference type="EMBL" id="OGZ03514.1"/>
    </source>
</evidence>
<feature type="transmembrane region" description="Helical" evidence="1">
    <location>
        <begin position="36"/>
        <end position="59"/>
    </location>
</feature>
<feature type="transmembrane region" description="Helical" evidence="1">
    <location>
        <begin position="65"/>
        <end position="83"/>
    </location>
</feature>
<feature type="transmembrane region" description="Helical" evidence="1">
    <location>
        <begin position="416"/>
        <end position="433"/>
    </location>
</feature>
<feature type="transmembrane region" description="Helical" evidence="1">
    <location>
        <begin position="12"/>
        <end position="31"/>
    </location>
</feature>
<keyword evidence="1" id="KW-0812">Transmembrane</keyword>
<accession>A0A1G2CQ30</accession>
<feature type="transmembrane region" description="Helical" evidence="1">
    <location>
        <begin position="453"/>
        <end position="473"/>
    </location>
</feature>
<feature type="transmembrane region" description="Helical" evidence="1">
    <location>
        <begin position="362"/>
        <end position="381"/>
    </location>
</feature>
<keyword evidence="1" id="KW-1133">Transmembrane helix</keyword>
<proteinExistence type="predicted"/>
<evidence type="ECO:0000313" key="3">
    <source>
        <dbReference type="Proteomes" id="UP000177246"/>
    </source>
</evidence>
<comment type="caution">
    <text evidence="2">The sequence shown here is derived from an EMBL/GenBank/DDBJ whole genome shotgun (WGS) entry which is preliminary data.</text>
</comment>
<feature type="transmembrane region" description="Helical" evidence="1">
    <location>
        <begin position="301"/>
        <end position="318"/>
    </location>
</feature>
<dbReference type="EMBL" id="MHLF01000017">
    <property type="protein sequence ID" value="OGZ03514.1"/>
    <property type="molecule type" value="Genomic_DNA"/>
</dbReference>
<feature type="transmembrane region" description="Helical" evidence="1">
    <location>
        <begin position="253"/>
        <end position="281"/>
    </location>
</feature>
<feature type="transmembrane region" description="Helical" evidence="1">
    <location>
        <begin position="98"/>
        <end position="121"/>
    </location>
</feature>
<organism evidence="2 3">
    <name type="scientific">Candidatus Liptonbacteria bacterium RIFOXYC1_FULL_36_8</name>
    <dbReference type="NCBI Taxonomy" id="1798655"/>
    <lineage>
        <taxon>Bacteria</taxon>
        <taxon>Candidatus Liptoniibacteriota</taxon>
    </lineage>
</organism>
<feature type="transmembrane region" description="Helical" evidence="1">
    <location>
        <begin position="196"/>
        <end position="215"/>
    </location>
</feature>
<feature type="transmembrane region" description="Helical" evidence="1">
    <location>
        <begin position="173"/>
        <end position="191"/>
    </location>
</feature>